<proteinExistence type="predicted"/>
<dbReference type="EMBL" id="JARKIF010000005">
    <property type="protein sequence ID" value="KAJ7638834.1"/>
    <property type="molecule type" value="Genomic_DNA"/>
</dbReference>
<name>A0AAD7FRA7_9AGAR</name>
<dbReference type="Proteomes" id="UP001221142">
    <property type="component" value="Unassembled WGS sequence"/>
</dbReference>
<evidence type="ECO:0000313" key="1">
    <source>
        <dbReference type="EMBL" id="KAJ7638834.1"/>
    </source>
</evidence>
<evidence type="ECO:0000313" key="2">
    <source>
        <dbReference type="Proteomes" id="UP001221142"/>
    </source>
</evidence>
<dbReference type="AlphaFoldDB" id="A0AAD7FRA7"/>
<protein>
    <submittedName>
        <fullName evidence="1">Uncharacterized protein</fullName>
    </submittedName>
</protein>
<comment type="caution">
    <text evidence="1">The sequence shown here is derived from an EMBL/GenBank/DDBJ whole genome shotgun (WGS) entry which is preliminary data.</text>
</comment>
<accession>A0AAD7FRA7</accession>
<sequence length="153" mass="16442">MPEPIPPTDFSNFVLETIKSTSSAGSSLDQGGLRTALSLSSSFLLTDTVNPETGVQTWYTGLNRLVDLLVALHARNELELATLNEASKACSECWTVAGTWRELQGCREGVRKLGSKLRTILDENGLTYHGETVYSPLAATRPTPTLAASSTAQ</sequence>
<reference evidence="1" key="1">
    <citation type="submission" date="2023-03" db="EMBL/GenBank/DDBJ databases">
        <title>Massive genome expansion in bonnet fungi (Mycena s.s.) driven by repeated elements and novel gene families across ecological guilds.</title>
        <authorList>
            <consortium name="Lawrence Berkeley National Laboratory"/>
            <person name="Harder C.B."/>
            <person name="Miyauchi S."/>
            <person name="Viragh M."/>
            <person name="Kuo A."/>
            <person name="Thoen E."/>
            <person name="Andreopoulos B."/>
            <person name="Lu D."/>
            <person name="Skrede I."/>
            <person name="Drula E."/>
            <person name="Henrissat B."/>
            <person name="Morin E."/>
            <person name="Kohler A."/>
            <person name="Barry K."/>
            <person name="LaButti K."/>
            <person name="Morin E."/>
            <person name="Salamov A."/>
            <person name="Lipzen A."/>
            <person name="Mereny Z."/>
            <person name="Hegedus B."/>
            <person name="Baldrian P."/>
            <person name="Stursova M."/>
            <person name="Weitz H."/>
            <person name="Taylor A."/>
            <person name="Grigoriev I.V."/>
            <person name="Nagy L.G."/>
            <person name="Martin F."/>
            <person name="Kauserud H."/>
        </authorList>
    </citation>
    <scope>NUCLEOTIDE SEQUENCE</scope>
    <source>
        <strain evidence="1">9284</strain>
    </source>
</reference>
<gene>
    <name evidence="1" type="ORF">FB45DRAFT_903983</name>
</gene>
<organism evidence="1 2">
    <name type="scientific">Roridomyces roridus</name>
    <dbReference type="NCBI Taxonomy" id="1738132"/>
    <lineage>
        <taxon>Eukaryota</taxon>
        <taxon>Fungi</taxon>
        <taxon>Dikarya</taxon>
        <taxon>Basidiomycota</taxon>
        <taxon>Agaricomycotina</taxon>
        <taxon>Agaricomycetes</taxon>
        <taxon>Agaricomycetidae</taxon>
        <taxon>Agaricales</taxon>
        <taxon>Marasmiineae</taxon>
        <taxon>Mycenaceae</taxon>
        <taxon>Roridomyces</taxon>
    </lineage>
</organism>
<keyword evidence="2" id="KW-1185">Reference proteome</keyword>